<dbReference type="PROSITE" id="PS00678">
    <property type="entry name" value="WD_REPEATS_1"/>
    <property type="match status" value="3"/>
</dbReference>
<evidence type="ECO:0000256" key="9">
    <source>
        <dbReference type="SAM" id="MobiDB-lite"/>
    </source>
</evidence>
<dbReference type="PANTHER" id="PTHR19879:SF1">
    <property type="entry name" value="CANNONBALL-RELATED"/>
    <property type="match status" value="1"/>
</dbReference>
<dbReference type="Pfam" id="PF00400">
    <property type="entry name" value="WD40"/>
    <property type="match status" value="6"/>
</dbReference>
<feature type="domain" description="TFIID subunit TAF5 NTD2" evidence="10">
    <location>
        <begin position="102"/>
        <end position="233"/>
    </location>
</feature>
<dbReference type="SUPFAM" id="SSF160897">
    <property type="entry name" value="Taf5 N-terminal domain-like"/>
    <property type="match status" value="1"/>
</dbReference>
<dbReference type="InterPro" id="IPR020472">
    <property type="entry name" value="WD40_PAC1"/>
</dbReference>
<keyword evidence="6" id="KW-0804">Transcription</keyword>
<dbReference type="AlphaFoldDB" id="A0A1B2J5D2"/>
<dbReference type="Pfam" id="PF04494">
    <property type="entry name" value="TFIID_NTD2"/>
    <property type="match status" value="1"/>
</dbReference>
<dbReference type="InterPro" id="IPR007582">
    <property type="entry name" value="TFIID_NTD2"/>
</dbReference>
<dbReference type="GO" id="GO:0005669">
    <property type="term" value="C:transcription factor TFIID complex"/>
    <property type="evidence" value="ECO:0007669"/>
    <property type="project" value="TreeGrafter"/>
</dbReference>
<evidence type="ECO:0000256" key="2">
    <source>
        <dbReference type="ARBA" id="ARBA00009435"/>
    </source>
</evidence>
<evidence type="ECO:0000256" key="8">
    <source>
        <dbReference type="PROSITE-ProRule" id="PRU00221"/>
    </source>
</evidence>
<feature type="repeat" description="WD" evidence="8">
    <location>
        <begin position="533"/>
        <end position="574"/>
    </location>
</feature>
<dbReference type="SUPFAM" id="SSF50978">
    <property type="entry name" value="WD40 repeat-like"/>
    <property type="match status" value="1"/>
</dbReference>
<evidence type="ECO:0000256" key="1">
    <source>
        <dbReference type="ARBA" id="ARBA00004123"/>
    </source>
</evidence>
<evidence type="ECO:0000256" key="3">
    <source>
        <dbReference type="ARBA" id="ARBA00022574"/>
    </source>
</evidence>
<evidence type="ECO:0000313" key="11">
    <source>
        <dbReference type="EMBL" id="ANZ73188.1"/>
    </source>
</evidence>
<name>A0A1B2J5D2_PICPA</name>
<feature type="repeat" description="WD" evidence="8">
    <location>
        <begin position="386"/>
        <end position="420"/>
    </location>
</feature>
<evidence type="ECO:0000256" key="5">
    <source>
        <dbReference type="ARBA" id="ARBA00023015"/>
    </source>
</evidence>
<dbReference type="Pfam" id="PF08513">
    <property type="entry name" value="LisH"/>
    <property type="match status" value="1"/>
</dbReference>
<feature type="compositionally biased region" description="Basic and acidic residues" evidence="9">
    <location>
        <begin position="1"/>
        <end position="10"/>
    </location>
</feature>
<feature type="repeat" description="WD" evidence="8">
    <location>
        <begin position="449"/>
        <end position="490"/>
    </location>
</feature>
<keyword evidence="12" id="KW-1185">Reference proteome</keyword>
<dbReference type="SMART" id="SM00667">
    <property type="entry name" value="LisH"/>
    <property type="match status" value="1"/>
</dbReference>
<dbReference type="InterPro" id="IPR001680">
    <property type="entry name" value="WD40_rpt"/>
</dbReference>
<dbReference type="GO" id="GO:0016251">
    <property type="term" value="F:RNA polymerase II general transcription initiation factor activity"/>
    <property type="evidence" value="ECO:0007669"/>
    <property type="project" value="TreeGrafter"/>
</dbReference>
<dbReference type="InterPro" id="IPR036322">
    <property type="entry name" value="WD40_repeat_dom_sf"/>
</dbReference>
<feature type="repeat" description="WD" evidence="8">
    <location>
        <begin position="491"/>
        <end position="523"/>
    </location>
</feature>
<dbReference type="Gene3D" id="2.130.10.10">
    <property type="entry name" value="YVTN repeat-like/Quinoprotein amine dehydrogenase"/>
    <property type="match status" value="2"/>
</dbReference>
<evidence type="ECO:0000313" key="12">
    <source>
        <dbReference type="Proteomes" id="UP000094565"/>
    </source>
</evidence>
<feature type="repeat" description="WD" evidence="8">
    <location>
        <begin position="575"/>
        <end position="616"/>
    </location>
</feature>
<dbReference type="EMBL" id="CP014584">
    <property type="protein sequence ID" value="ANZ73188.1"/>
    <property type="molecule type" value="Genomic_DNA"/>
</dbReference>
<dbReference type="Gene3D" id="1.25.40.500">
    <property type="entry name" value="TFIID subunit TAF5, NTD2 domain"/>
    <property type="match status" value="1"/>
</dbReference>
<dbReference type="CDD" id="cd08044">
    <property type="entry name" value="TAF5_NTD2"/>
    <property type="match status" value="1"/>
</dbReference>
<evidence type="ECO:0000256" key="7">
    <source>
        <dbReference type="ARBA" id="ARBA00023242"/>
    </source>
</evidence>
<dbReference type="PANTHER" id="PTHR19879">
    <property type="entry name" value="TRANSCRIPTION INITIATION FACTOR TFIID"/>
    <property type="match status" value="1"/>
</dbReference>
<dbReference type="PRINTS" id="PR00320">
    <property type="entry name" value="GPROTEINBRPT"/>
</dbReference>
<protein>
    <submittedName>
        <fullName evidence="11">BA75_00482T0</fullName>
    </submittedName>
</protein>
<evidence type="ECO:0000259" key="10">
    <source>
        <dbReference type="Pfam" id="PF04494"/>
    </source>
</evidence>
<dbReference type="CDD" id="cd00200">
    <property type="entry name" value="WD40"/>
    <property type="match status" value="1"/>
</dbReference>
<evidence type="ECO:0000256" key="6">
    <source>
        <dbReference type="ARBA" id="ARBA00023163"/>
    </source>
</evidence>
<feature type="repeat" description="WD" evidence="8">
    <location>
        <begin position="623"/>
        <end position="659"/>
    </location>
</feature>
<feature type="region of interest" description="Disordered" evidence="9">
    <location>
        <begin position="1"/>
        <end position="41"/>
    </location>
</feature>
<dbReference type="PROSITE" id="PS50294">
    <property type="entry name" value="WD_REPEATS_REGION"/>
    <property type="match status" value="6"/>
</dbReference>
<dbReference type="InterPro" id="IPR037264">
    <property type="entry name" value="TFIID_NTD2_sf"/>
</dbReference>
<dbReference type="PROSITE" id="PS50082">
    <property type="entry name" value="WD_REPEATS_2"/>
    <property type="match status" value="6"/>
</dbReference>
<dbReference type="SMART" id="SM00320">
    <property type="entry name" value="WD40"/>
    <property type="match status" value="6"/>
</dbReference>
<feature type="compositionally biased region" description="Polar residues" evidence="9">
    <location>
        <begin position="11"/>
        <end position="41"/>
    </location>
</feature>
<sequence length="722" mass="80803">MKQEPGDSSEKSAASGSITPQPKPPQQANVSNQQPQKPQQFSAADLNRIVLEYLNKKGYHKTESMLRMESSHIPAPPTNIPTPQTTNIGKPTAPGRAPEYNDDPATIKRGYSILKSWCESSLDFYRPELEKFLYPVFVHCYLDLIARGYPSHAREFYDKFSKDHSVLHEYEISKLGGISLKEHLQENDVAKIFRSHKFKILIGRTTFNLLLYFLNENDAVGGGVVLRLINQYIEPVITTEAIAVEREGELNLSEGIVELHTLNNTSLGGEQREASSVDAFNKKPVKLGKLQVDPEYSKELEAELKLKDEQEQAAQKKVSTTLLEEYRENFKVDPNDENNPSKDTLPLPLKSAQDLRNDIAMIQDSRAKIKLSAAQASLPSVCMYTFHNTNNDLTCLKFNDDSTMVASGFQDSFIKLWSIDGSPLRSLLKNDPYNQQNNDGVAVKGSRRLVGHSGAVYGVDFSPDNRYLISCSEDKTVRLWSLDTYTCLVSYKGHSSSVWDVKFSPMGHYFATASHDQTARLWSCDHIYPLRIFAGHLNDVDCVEFHPNSTYLFTGSSDKTARMWDIARGECVRVFMGHSGAINCLAVSPDGRWLASAGEDSVVCLWDISTGRRIKAMRGHGRSSIYSLAFSREGTVLVSTGADNSVRVWDVKKNTNSPSAQPEPINDVTAQGIQKKTEDLRRRKEIVATNDHMSVYFTKKTPVYTVHFTRRNLCLAGGVFGS</sequence>
<proteinExistence type="inferred from homology"/>
<dbReference type="InterPro" id="IPR006594">
    <property type="entry name" value="LisH"/>
</dbReference>
<evidence type="ECO:0000256" key="4">
    <source>
        <dbReference type="ARBA" id="ARBA00022737"/>
    </source>
</evidence>
<feature type="region of interest" description="Disordered" evidence="9">
    <location>
        <begin position="67"/>
        <end position="102"/>
    </location>
</feature>
<comment type="subcellular location">
    <subcellularLocation>
        <location evidence="1">Nucleus</location>
    </subcellularLocation>
</comment>
<comment type="similarity">
    <text evidence="2">Belongs to the WD repeat TAF5 family.</text>
</comment>
<dbReference type="Proteomes" id="UP000094565">
    <property type="component" value="Chromosome 1"/>
</dbReference>
<keyword evidence="7" id="KW-0539">Nucleus</keyword>
<reference evidence="11 12" key="1">
    <citation type="submission" date="2016-02" db="EMBL/GenBank/DDBJ databases">
        <title>Comparative genomic and transcriptomic foundation for Pichia pastoris.</title>
        <authorList>
            <person name="Love K.R."/>
            <person name="Shah K.A."/>
            <person name="Whittaker C.A."/>
            <person name="Wu J."/>
            <person name="Bartlett M.C."/>
            <person name="Ma D."/>
            <person name="Leeson R.L."/>
            <person name="Priest M."/>
            <person name="Young S.K."/>
            <person name="Love J.C."/>
        </authorList>
    </citation>
    <scope>NUCLEOTIDE SEQUENCE [LARGE SCALE GENOMIC DNA]</scope>
    <source>
        <strain evidence="11 12">ATCC 28485</strain>
    </source>
</reference>
<dbReference type="InterPro" id="IPR019775">
    <property type="entry name" value="WD40_repeat_CS"/>
</dbReference>
<gene>
    <name evidence="11" type="primary">TAF5</name>
    <name evidence="11" type="ORF">ATY40_BA7500482</name>
</gene>
<dbReference type="GO" id="GO:0006367">
    <property type="term" value="P:transcription initiation at RNA polymerase II promoter"/>
    <property type="evidence" value="ECO:0007669"/>
    <property type="project" value="TreeGrafter"/>
</dbReference>
<dbReference type="PROSITE" id="PS50896">
    <property type="entry name" value="LISH"/>
    <property type="match status" value="1"/>
</dbReference>
<organism evidence="11 12">
    <name type="scientific">Komagataella pastoris</name>
    <name type="common">Yeast</name>
    <name type="synonym">Pichia pastoris</name>
    <dbReference type="NCBI Taxonomy" id="4922"/>
    <lineage>
        <taxon>Eukaryota</taxon>
        <taxon>Fungi</taxon>
        <taxon>Dikarya</taxon>
        <taxon>Ascomycota</taxon>
        <taxon>Saccharomycotina</taxon>
        <taxon>Pichiomycetes</taxon>
        <taxon>Pichiales</taxon>
        <taxon>Pichiaceae</taxon>
        <taxon>Komagataella</taxon>
    </lineage>
</organism>
<dbReference type="InterPro" id="IPR015943">
    <property type="entry name" value="WD40/YVTN_repeat-like_dom_sf"/>
</dbReference>
<dbReference type="OrthoDB" id="10266330at2759"/>
<keyword evidence="3 8" id="KW-0853">WD repeat</keyword>
<keyword evidence="4" id="KW-0677">Repeat</keyword>
<accession>A0A1B2J5D2</accession>
<keyword evidence="5" id="KW-0805">Transcription regulation</keyword>